<evidence type="ECO:0000313" key="9">
    <source>
        <dbReference type="Proteomes" id="UP000051330"/>
    </source>
</evidence>
<evidence type="ECO:0000256" key="1">
    <source>
        <dbReference type="ARBA" id="ARBA00004370"/>
    </source>
</evidence>
<dbReference type="PRINTS" id="PR00125">
    <property type="entry name" value="ATPASEDELTA"/>
</dbReference>
<evidence type="ECO:0000256" key="7">
    <source>
        <dbReference type="HAMAP-Rule" id="MF_01416"/>
    </source>
</evidence>
<dbReference type="HAMAP" id="MF_01416">
    <property type="entry name" value="ATP_synth_delta_bact"/>
    <property type="match status" value="1"/>
</dbReference>
<comment type="function">
    <text evidence="7">F(1)F(0) ATP synthase produces ATP from ADP in the presence of a proton or sodium gradient. F-type ATPases consist of two structural domains, F(1) containing the extramembraneous catalytic core and F(0) containing the membrane proton channel, linked together by a central stalk and a peripheral stalk. During catalysis, ATP synthesis in the catalytic domain of F(1) is coupled via a rotary mechanism of the central stalk subunits to proton translocation.</text>
</comment>
<evidence type="ECO:0000256" key="6">
    <source>
        <dbReference type="ARBA" id="ARBA00023310"/>
    </source>
</evidence>
<dbReference type="Pfam" id="PF00213">
    <property type="entry name" value="OSCP"/>
    <property type="match status" value="1"/>
</dbReference>
<evidence type="ECO:0000313" key="8">
    <source>
        <dbReference type="EMBL" id="KRL14266.1"/>
    </source>
</evidence>
<reference evidence="8 9" key="1">
    <citation type="journal article" date="2015" name="Genome Announc.">
        <title>Expanding the biotechnology potential of lactobacilli through comparative genomics of 213 strains and associated genera.</title>
        <authorList>
            <person name="Sun Z."/>
            <person name="Harris H.M."/>
            <person name="McCann A."/>
            <person name="Guo C."/>
            <person name="Argimon S."/>
            <person name="Zhang W."/>
            <person name="Yang X."/>
            <person name="Jeffery I.B."/>
            <person name="Cooney J.C."/>
            <person name="Kagawa T.F."/>
            <person name="Liu W."/>
            <person name="Song Y."/>
            <person name="Salvetti E."/>
            <person name="Wrobel A."/>
            <person name="Rasinkangas P."/>
            <person name="Parkhill J."/>
            <person name="Rea M.C."/>
            <person name="O'Sullivan O."/>
            <person name="Ritari J."/>
            <person name="Douillard F.P."/>
            <person name="Paul Ross R."/>
            <person name="Yang R."/>
            <person name="Briner A.E."/>
            <person name="Felis G.E."/>
            <person name="de Vos W.M."/>
            <person name="Barrangou R."/>
            <person name="Klaenhammer T.R."/>
            <person name="Caufield P.W."/>
            <person name="Cui Y."/>
            <person name="Zhang H."/>
            <person name="O'Toole P.W."/>
        </authorList>
    </citation>
    <scope>NUCLEOTIDE SEQUENCE [LARGE SCALE GENOMIC DNA]</scope>
    <source>
        <strain evidence="8 9">DSM 12744</strain>
    </source>
</reference>
<organism evidence="8 9">
    <name type="scientific">Schleiferilactobacillus perolens DSM 12744</name>
    <dbReference type="NCBI Taxonomy" id="1423792"/>
    <lineage>
        <taxon>Bacteria</taxon>
        <taxon>Bacillati</taxon>
        <taxon>Bacillota</taxon>
        <taxon>Bacilli</taxon>
        <taxon>Lactobacillales</taxon>
        <taxon>Lactobacillaceae</taxon>
        <taxon>Schleiferilactobacillus</taxon>
    </lineage>
</organism>
<keyword evidence="6 7" id="KW-0066">ATP synthesis</keyword>
<dbReference type="AlphaFoldDB" id="A0A0R1N9Q4"/>
<gene>
    <name evidence="7" type="primary">atpH</name>
    <name evidence="8" type="ORF">FD09_GL001434</name>
</gene>
<keyword evidence="9" id="KW-1185">Reference proteome</keyword>
<name>A0A0R1N9Q4_9LACO</name>
<dbReference type="SUPFAM" id="SSF47928">
    <property type="entry name" value="N-terminal domain of the delta subunit of the F1F0-ATP synthase"/>
    <property type="match status" value="1"/>
</dbReference>
<keyword evidence="3 7" id="KW-0375">Hydrogen ion transport</keyword>
<evidence type="ECO:0000256" key="3">
    <source>
        <dbReference type="ARBA" id="ARBA00022781"/>
    </source>
</evidence>
<evidence type="ECO:0000256" key="2">
    <source>
        <dbReference type="ARBA" id="ARBA00022448"/>
    </source>
</evidence>
<keyword evidence="7" id="KW-1003">Cell membrane</keyword>
<proteinExistence type="inferred from homology"/>
<dbReference type="GO" id="GO:0005886">
    <property type="term" value="C:plasma membrane"/>
    <property type="evidence" value="ECO:0007669"/>
    <property type="project" value="UniProtKB-SubCell"/>
</dbReference>
<dbReference type="InterPro" id="IPR000711">
    <property type="entry name" value="ATPase_OSCP/dsu"/>
</dbReference>
<dbReference type="Proteomes" id="UP000051330">
    <property type="component" value="Unassembled WGS sequence"/>
</dbReference>
<dbReference type="GO" id="GO:0045259">
    <property type="term" value="C:proton-transporting ATP synthase complex"/>
    <property type="evidence" value="ECO:0007669"/>
    <property type="project" value="UniProtKB-KW"/>
</dbReference>
<keyword evidence="7" id="KW-0139">CF(1)</keyword>
<evidence type="ECO:0000256" key="4">
    <source>
        <dbReference type="ARBA" id="ARBA00023065"/>
    </source>
</evidence>
<protein>
    <recommendedName>
        <fullName evidence="7">ATP synthase subunit delta</fullName>
    </recommendedName>
    <alternativeName>
        <fullName evidence="7">ATP synthase F(1) sector subunit delta</fullName>
    </alternativeName>
    <alternativeName>
        <fullName evidence="7">F-type ATPase subunit delta</fullName>
        <shortName evidence="7">F-ATPase subunit delta</shortName>
    </alternativeName>
</protein>
<comment type="subcellular location">
    <subcellularLocation>
        <location evidence="7">Cell membrane</location>
        <topology evidence="7">Peripheral membrane protein</topology>
    </subcellularLocation>
    <subcellularLocation>
        <location evidence="1">Membrane</location>
    </subcellularLocation>
</comment>
<dbReference type="PANTHER" id="PTHR11910">
    <property type="entry name" value="ATP SYNTHASE DELTA CHAIN"/>
    <property type="match status" value="1"/>
</dbReference>
<dbReference type="NCBIfam" id="TIGR01145">
    <property type="entry name" value="ATP_synt_delta"/>
    <property type="match status" value="1"/>
</dbReference>
<accession>A0A0R1N9Q4</accession>
<dbReference type="PATRIC" id="fig|1423792.3.peg.1450"/>
<comment type="similarity">
    <text evidence="7">Belongs to the ATPase delta chain family.</text>
</comment>
<dbReference type="EMBL" id="AZEC01000002">
    <property type="protein sequence ID" value="KRL14266.1"/>
    <property type="molecule type" value="Genomic_DNA"/>
</dbReference>
<keyword evidence="4 7" id="KW-0406">Ion transport</keyword>
<dbReference type="Gene3D" id="1.10.520.20">
    <property type="entry name" value="N-terminal domain of the delta subunit of the F1F0-ATP synthase"/>
    <property type="match status" value="1"/>
</dbReference>
<keyword evidence="2 7" id="KW-0813">Transport</keyword>
<dbReference type="InterPro" id="IPR026015">
    <property type="entry name" value="ATP_synth_OSCP/delta_N_sf"/>
</dbReference>
<dbReference type="STRING" id="1423792.FD09_GL001434"/>
<comment type="function">
    <text evidence="7">This protein is part of the stalk that links CF(0) to CF(1). It either transmits conformational changes from CF(0) to CF(1) or is implicated in proton conduction.</text>
</comment>
<dbReference type="GO" id="GO:0046933">
    <property type="term" value="F:proton-transporting ATP synthase activity, rotational mechanism"/>
    <property type="evidence" value="ECO:0007669"/>
    <property type="project" value="UniProtKB-UniRule"/>
</dbReference>
<comment type="caution">
    <text evidence="8">The sequence shown here is derived from an EMBL/GenBank/DDBJ whole genome shotgun (WGS) entry which is preliminary data.</text>
</comment>
<sequence length="174" mass="19202">MGTRYAKALLAVANEQNNAAQILDELQELAQVFAAQPDLGQILTDNRLSALEKAPILTGLQQPFSKLIQTLLQMMFDYKRMTDLPDVVTAYERFYDAQQGIIEAFVTSVVPLSTDQQTALQETLAKRYGATAVHLHLQQDPALIGGVVVRVHDEVLDGSVARRLAHLKQALMTS</sequence>
<evidence type="ECO:0000256" key="5">
    <source>
        <dbReference type="ARBA" id="ARBA00023136"/>
    </source>
</evidence>
<keyword evidence="5 7" id="KW-0472">Membrane</keyword>